<comment type="caution">
    <text evidence="2">The sequence shown here is derived from an EMBL/GenBank/DDBJ whole genome shotgun (WGS) entry which is preliminary data.</text>
</comment>
<accession>X8ALS7</accession>
<feature type="compositionally biased region" description="Basic residues" evidence="1">
    <location>
        <begin position="1"/>
        <end position="22"/>
    </location>
</feature>
<proteinExistence type="predicted"/>
<evidence type="ECO:0000256" key="1">
    <source>
        <dbReference type="SAM" id="MobiDB-lite"/>
    </source>
</evidence>
<evidence type="ECO:0000313" key="2">
    <source>
        <dbReference type="EMBL" id="EUA32822.1"/>
    </source>
</evidence>
<gene>
    <name evidence="2" type="ORF">I553_3910</name>
</gene>
<protein>
    <submittedName>
        <fullName evidence="2">Uncharacterized protein</fullName>
    </submittedName>
</protein>
<dbReference type="AlphaFoldDB" id="X8ALS7"/>
<name>X8ALS7_MYCXE</name>
<sequence length="58" mass="6407">MATPRRRRRGRGRRPPRPRRSSPQRLGAVPEGLHRNRIAVNRASASSLALTPGGASQR</sequence>
<dbReference type="EMBL" id="JAOB01000051">
    <property type="protein sequence ID" value="EUA32822.1"/>
    <property type="molecule type" value="Genomic_DNA"/>
</dbReference>
<organism evidence="2">
    <name type="scientific">Mycobacterium xenopi 4042</name>
    <dbReference type="NCBI Taxonomy" id="1299334"/>
    <lineage>
        <taxon>Bacteria</taxon>
        <taxon>Bacillati</taxon>
        <taxon>Actinomycetota</taxon>
        <taxon>Actinomycetes</taxon>
        <taxon>Mycobacteriales</taxon>
        <taxon>Mycobacteriaceae</taxon>
        <taxon>Mycobacterium</taxon>
    </lineage>
</organism>
<reference evidence="2" key="1">
    <citation type="submission" date="2014-01" db="EMBL/GenBank/DDBJ databases">
        <authorList>
            <person name="Brown-Elliot B."/>
            <person name="Wallace R."/>
            <person name="Lenaerts A."/>
            <person name="Ordway D."/>
            <person name="DeGroote M.A."/>
            <person name="Parker T."/>
            <person name="Sizemore C."/>
            <person name="Tallon L.J."/>
            <person name="Sadzewicz L.K."/>
            <person name="Sengamalay N."/>
            <person name="Fraser C.M."/>
            <person name="Hine E."/>
            <person name="Shefchek K.A."/>
            <person name="Das S.P."/>
            <person name="Tettelin H."/>
        </authorList>
    </citation>
    <scope>NUCLEOTIDE SEQUENCE [LARGE SCALE GENOMIC DNA]</scope>
    <source>
        <strain evidence="2">4042</strain>
    </source>
</reference>
<feature type="region of interest" description="Disordered" evidence="1">
    <location>
        <begin position="1"/>
        <end position="37"/>
    </location>
</feature>